<evidence type="ECO:0000313" key="3">
    <source>
        <dbReference type="Proteomes" id="UP000756860"/>
    </source>
</evidence>
<keyword evidence="3" id="KW-1185">Reference proteome</keyword>
<dbReference type="Gene3D" id="1.10.3910.10">
    <property type="entry name" value="SP0561-like"/>
    <property type="match status" value="1"/>
</dbReference>
<dbReference type="InterPro" id="IPR023883">
    <property type="entry name" value="CHP03980_redox-disulphide"/>
</dbReference>
<dbReference type="Proteomes" id="UP000756860">
    <property type="component" value="Unassembled WGS sequence"/>
</dbReference>
<dbReference type="PANTHER" id="PTHR39341:SF1">
    <property type="entry name" value="DUF1858 DOMAIN-CONTAINING PROTEIN"/>
    <property type="match status" value="1"/>
</dbReference>
<dbReference type="EMBL" id="JAHCVK010000002">
    <property type="protein sequence ID" value="MBT0652781.1"/>
    <property type="molecule type" value="Genomic_DNA"/>
</dbReference>
<gene>
    <name evidence="2" type="ORF">KI810_06920</name>
</gene>
<dbReference type="InterPro" id="IPR038062">
    <property type="entry name" value="ScdA-like_N_sf"/>
</dbReference>
<organism evidence="2 3">
    <name type="scientific">Geomobilimonas luticola</name>
    <dbReference type="NCBI Taxonomy" id="1114878"/>
    <lineage>
        <taxon>Bacteria</taxon>
        <taxon>Pseudomonadati</taxon>
        <taxon>Thermodesulfobacteriota</taxon>
        <taxon>Desulfuromonadia</taxon>
        <taxon>Geobacterales</taxon>
        <taxon>Geobacteraceae</taxon>
        <taxon>Geomobilimonas</taxon>
    </lineage>
</organism>
<accession>A0ABS5SBP2</accession>
<name>A0ABS5SBP2_9BACT</name>
<dbReference type="NCBIfam" id="TIGR03980">
    <property type="entry name" value="prismane_assoc"/>
    <property type="match status" value="1"/>
</dbReference>
<sequence>MITKEMTIGEIMRRYPQTVEVFARFGLECSDCQIADFEEIGHGAGVHKVDVDELLADLNRAAGVQ</sequence>
<evidence type="ECO:0000313" key="2">
    <source>
        <dbReference type="EMBL" id="MBT0652781.1"/>
    </source>
</evidence>
<dbReference type="InterPro" id="IPR015077">
    <property type="entry name" value="DUF1858"/>
</dbReference>
<evidence type="ECO:0000259" key="1">
    <source>
        <dbReference type="Pfam" id="PF08984"/>
    </source>
</evidence>
<dbReference type="SUPFAM" id="SSF140683">
    <property type="entry name" value="SP0561-like"/>
    <property type="match status" value="1"/>
</dbReference>
<feature type="domain" description="DUF1858" evidence="1">
    <location>
        <begin position="2"/>
        <end position="55"/>
    </location>
</feature>
<comment type="caution">
    <text evidence="2">The sequence shown here is derived from an EMBL/GenBank/DDBJ whole genome shotgun (WGS) entry which is preliminary data.</text>
</comment>
<dbReference type="Pfam" id="PF08984">
    <property type="entry name" value="DUF1858"/>
    <property type="match status" value="1"/>
</dbReference>
<dbReference type="PANTHER" id="PTHR39341">
    <property type="entry name" value="BSL7085 PROTEIN"/>
    <property type="match status" value="1"/>
</dbReference>
<dbReference type="RefSeq" id="WP_214174779.1">
    <property type="nucleotide sequence ID" value="NZ_JAHCVK010000002.1"/>
</dbReference>
<reference evidence="2 3" key="1">
    <citation type="submission" date="2021-05" db="EMBL/GenBank/DDBJ databases">
        <title>The draft genome of Geobacter luticola JCM 17780.</title>
        <authorList>
            <person name="Xu Z."/>
            <person name="Masuda Y."/>
            <person name="Itoh H."/>
            <person name="Senoo K."/>
        </authorList>
    </citation>
    <scope>NUCLEOTIDE SEQUENCE [LARGE SCALE GENOMIC DNA]</scope>
    <source>
        <strain evidence="2 3">JCM 17780</strain>
    </source>
</reference>
<proteinExistence type="predicted"/>
<protein>
    <submittedName>
        <fullName evidence="2">DUF1858 domain-containing protein</fullName>
    </submittedName>
</protein>